<feature type="non-terminal residue" evidence="2">
    <location>
        <position position="205"/>
    </location>
</feature>
<feature type="compositionally biased region" description="Basic residues" evidence="1">
    <location>
        <begin position="29"/>
        <end position="41"/>
    </location>
</feature>
<proteinExistence type="predicted"/>
<protein>
    <submittedName>
        <fullName evidence="2">Uncharacterized protein</fullName>
    </submittedName>
</protein>
<feature type="compositionally biased region" description="Polar residues" evidence="1">
    <location>
        <begin position="10"/>
        <end position="28"/>
    </location>
</feature>
<dbReference type="VEuPathDB" id="FungiDB:I7I51_05298"/>
<name>A0A8A1M215_AJECA</name>
<reference evidence="2" key="1">
    <citation type="submission" date="2021-01" db="EMBL/GenBank/DDBJ databases">
        <title>Chromosome-level genome assembly of a human fungal pathogen reveals clustering of transcriptionally co-regulated genes.</title>
        <authorList>
            <person name="Voorhies M."/>
            <person name="Cohen S."/>
            <person name="Shea T.P."/>
            <person name="Petrus S."/>
            <person name="Munoz J.F."/>
            <person name="Poplawski S."/>
            <person name="Goldman W.E."/>
            <person name="Michael T."/>
            <person name="Cuomo C.A."/>
            <person name="Sil A."/>
            <person name="Beyhan S."/>
        </authorList>
    </citation>
    <scope>NUCLEOTIDE SEQUENCE</scope>
    <source>
        <strain evidence="2">WU24</strain>
    </source>
</reference>
<sequence length="205" mass="22981">MQPITAHYPTRQTGSAFTRQAPPSTAKPTSRRRHTEPKKRFSVTNQPQQIRLPSNTGPLQPSTIQYTPIQTRLSTTDRAFDHSSIRYWPVGGGGSGLVSAFLTPLRRLRQSDPAGGGGGEARCRQWPFIRQVLLCNPRTWTSSSRPHLEQLGEQGRRPKANLSPRPVGNRVIQQIWVLVFNSRGGQKRYSIYLSIKPALRASTFL</sequence>
<accession>A0A8A1M215</accession>
<feature type="region of interest" description="Disordered" evidence="1">
    <location>
        <begin position="1"/>
        <end position="63"/>
    </location>
</feature>
<evidence type="ECO:0000256" key="1">
    <source>
        <dbReference type="SAM" id="MobiDB-lite"/>
    </source>
</evidence>
<gene>
    <name evidence="2" type="ORF">I7I51_05298</name>
</gene>
<organism evidence="2 3">
    <name type="scientific">Ajellomyces capsulatus</name>
    <name type="common">Darling's disease fungus</name>
    <name type="synonym">Histoplasma capsulatum</name>
    <dbReference type="NCBI Taxonomy" id="5037"/>
    <lineage>
        <taxon>Eukaryota</taxon>
        <taxon>Fungi</taxon>
        <taxon>Dikarya</taxon>
        <taxon>Ascomycota</taxon>
        <taxon>Pezizomycotina</taxon>
        <taxon>Eurotiomycetes</taxon>
        <taxon>Eurotiomycetidae</taxon>
        <taxon>Onygenales</taxon>
        <taxon>Ajellomycetaceae</taxon>
        <taxon>Histoplasma</taxon>
    </lineage>
</organism>
<feature type="compositionally biased region" description="Polar residues" evidence="1">
    <location>
        <begin position="42"/>
        <end position="63"/>
    </location>
</feature>
<evidence type="ECO:0000313" key="2">
    <source>
        <dbReference type="EMBL" id="QSS60498.1"/>
    </source>
</evidence>
<dbReference type="AlphaFoldDB" id="A0A8A1M215"/>
<feature type="compositionally biased region" description="Basic and acidic residues" evidence="1">
    <location>
        <begin position="146"/>
        <end position="156"/>
    </location>
</feature>
<dbReference type="Proteomes" id="UP000663671">
    <property type="component" value="Chromosome 4"/>
</dbReference>
<evidence type="ECO:0000313" key="3">
    <source>
        <dbReference type="Proteomes" id="UP000663671"/>
    </source>
</evidence>
<feature type="region of interest" description="Disordered" evidence="1">
    <location>
        <begin position="143"/>
        <end position="165"/>
    </location>
</feature>
<dbReference type="EMBL" id="CP069110">
    <property type="protein sequence ID" value="QSS60498.1"/>
    <property type="molecule type" value="Genomic_DNA"/>
</dbReference>